<dbReference type="EMBL" id="NNAY01000660">
    <property type="protein sequence ID" value="OXU27134.1"/>
    <property type="molecule type" value="Genomic_DNA"/>
</dbReference>
<dbReference type="Proteomes" id="UP000215335">
    <property type="component" value="Unassembled WGS sequence"/>
</dbReference>
<protein>
    <submittedName>
        <fullName evidence="1">Uncharacterized protein</fullName>
    </submittedName>
</protein>
<reference evidence="1 2" key="1">
    <citation type="journal article" date="2017" name="Curr. Biol.">
        <title>The Evolution of Venom by Co-option of Single-Copy Genes.</title>
        <authorList>
            <person name="Martinson E.O."/>
            <person name="Mrinalini"/>
            <person name="Kelkar Y.D."/>
            <person name="Chang C.H."/>
            <person name="Werren J.H."/>
        </authorList>
    </citation>
    <scope>NUCLEOTIDE SEQUENCE [LARGE SCALE GENOMIC DNA]</scope>
    <source>
        <strain evidence="1 2">Alberta</strain>
        <tissue evidence="1">Whole body</tissue>
    </source>
</reference>
<comment type="caution">
    <text evidence="1">The sequence shown here is derived from an EMBL/GenBank/DDBJ whole genome shotgun (WGS) entry which is preliminary data.</text>
</comment>
<evidence type="ECO:0000313" key="1">
    <source>
        <dbReference type="EMBL" id="OXU27134.1"/>
    </source>
</evidence>
<keyword evidence="2" id="KW-1185">Reference proteome</keyword>
<proteinExistence type="predicted"/>
<sequence>MSSLSAQNRKVFQSIKSHHTPDNILLCYCF</sequence>
<name>A0A232F8H2_9HYME</name>
<evidence type="ECO:0000313" key="2">
    <source>
        <dbReference type="Proteomes" id="UP000215335"/>
    </source>
</evidence>
<dbReference type="AlphaFoldDB" id="A0A232F8H2"/>
<accession>A0A232F8H2</accession>
<organism evidence="1 2">
    <name type="scientific">Trichomalopsis sarcophagae</name>
    <dbReference type="NCBI Taxonomy" id="543379"/>
    <lineage>
        <taxon>Eukaryota</taxon>
        <taxon>Metazoa</taxon>
        <taxon>Ecdysozoa</taxon>
        <taxon>Arthropoda</taxon>
        <taxon>Hexapoda</taxon>
        <taxon>Insecta</taxon>
        <taxon>Pterygota</taxon>
        <taxon>Neoptera</taxon>
        <taxon>Endopterygota</taxon>
        <taxon>Hymenoptera</taxon>
        <taxon>Apocrita</taxon>
        <taxon>Proctotrupomorpha</taxon>
        <taxon>Chalcidoidea</taxon>
        <taxon>Pteromalidae</taxon>
        <taxon>Pteromalinae</taxon>
        <taxon>Trichomalopsis</taxon>
    </lineage>
</organism>
<gene>
    <name evidence="1" type="ORF">TSAR_013000</name>
</gene>